<protein>
    <recommendedName>
        <fullName evidence="1">DUF4124 domain-containing protein</fullName>
    </recommendedName>
</protein>
<dbReference type="InterPro" id="IPR025392">
    <property type="entry name" value="DUF4124"/>
</dbReference>
<keyword evidence="3" id="KW-1185">Reference proteome</keyword>
<organism evidence="2 3">
    <name type="scientific">Caldimonas thermodepolymerans</name>
    <dbReference type="NCBI Taxonomy" id="215580"/>
    <lineage>
        <taxon>Bacteria</taxon>
        <taxon>Pseudomonadati</taxon>
        <taxon>Pseudomonadota</taxon>
        <taxon>Betaproteobacteria</taxon>
        <taxon>Burkholderiales</taxon>
        <taxon>Sphaerotilaceae</taxon>
        <taxon>Caldimonas</taxon>
    </lineage>
</organism>
<gene>
    <name evidence="2" type="ORF">C1702_11065</name>
</gene>
<evidence type="ECO:0000259" key="1">
    <source>
        <dbReference type="Pfam" id="PF13511"/>
    </source>
</evidence>
<sequence length="213" mass="24214">MGAVAASWPVAAQGIYTCTDARGRKLTSDRPIIECLDREQRVMNKDGSTRSVLPPSLTAEERAELEAKERRRAQERLAQQDAVRRDRMLLTRYPTEADHQRAREVALDDVRKAIENSHQRIAELEKERKPLLDEAEFYKGKPLPPKLKQSLEFVDVAVEAHKTLIANQEAELRRINDLFDQELERLRKLWAGAKPGTLPLQADDAGARGTTLR</sequence>
<comment type="caution">
    <text evidence="2">The sequence shown here is derived from an EMBL/GenBank/DDBJ whole genome shotgun (WGS) entry which is preliminary data.</text>
</comment>
<feature type="domain" description="DUF4124" evidence="1">
    <location>
        <begin position="5"/>
        <end position="48"/>
    </location>
</feature>
<dbReference type="Proteomes" id="UP000239406">
    <property type="component" value="Unassembled WGS sequence"/>
</dbReference>
<evidence type="ECO:0000313" key="3">
    <source>
        <dbReference type="Proteomes" id="UP000239406"/>
    </source>
</evidence>
<dbReference type="EMBL" id="PSNY01000010">
    <property type="protein sequence ID" value="PPE69744.1"/>
    <property type="molecule type" value="Genomic_DNA"/>
</dbReference>
<name>A0A2S5T428_9BURK</name>
<accession>A0A2S5T428</accession>
<reference evidence="2 3" key="1">
    <citation type="submission" date="2018-02" db="EMBL/GenBank/DDBJ databases">
        <title>Reclassifiation of [Polyangium] brachysporum DSM 7029 as Guopingzhaonella breviflexa gen. nov., sp. nov., a member of the family Comamonadaceae.</title>
        <authorList>
            <person name="Tang B."/>
        </authorList>
    </citation>
    <scope>NUCLEOTIDE SEQUENCE [LARGE SCALE GENOMIC DNA]</scope>
    <source>
        <strain evidence="2 3">DSM 15344</strain>
    </source>
</reference>
<proteinExistence type="predicted"/>
<evidence type="ECO:0000313" key="2">
    <source>
        <dbReference type="EMBL" id="PPE69744.1"/>
    </source>
</evidence>
<dbReference type="AlphaFoldDB" id="A0A2S5T428"/>
<dbReference type="Pfam" id="PF13511">
    <property type="entry name" value="DUF4124"/>
    <property type="match status" value="1"/>
</dbReference>